<gene>
    <name evidence="7" type="ORF">DC28_01895</name>
</gene>
<proteinExistence type="inferred from homology"/>
<dbReference type="PANTHER" id="PTHR36541:SF1">
    <property type="entry name" value="SUPEROXIDE REDUCTASE-RELATED"/>
    <property type="match status" value="1"/>
</dbReference>
<keyword evidence="8" id="KW-1185">Reference proteome</keyword>
<evidence type="ECO:0000313" key="8">
    <source>
        <dbReference type="Proteomes" id="UP000029692"/>
    </source>
</evidence>
<comment type="similarity">
    <text evidence="1">Belongs to the desulfoferrodoxin family.</text>
</comment>
<dbReference type="eggNOG" id="COG2033">
    <property type="taxonomic scope" value="Bacteria"/>
</dbReference>
<dbReference type="Pfam" id="PF01880">
    <property type="entry name" value="Desulfoferrodox"/>
    <property type="match status" value="1"/>
</dbReference>
<evidence type="ECO:0000256" key="4">
    <source>
        <dbReference type="ARBA" id="ARBA00022982"/>
    </source>
</evidence>
<reference evidence="7 8" key="1">
    <citation type="submission" date="2014-05" db="EMBL/GenBank/DDBJ databases">
        <title>De novo Genome Sequence of Spirocheata sp.</title>
        <authorList>
            <person name="Shivani Y."/>
            <person name="Subhash Y."/>
            <person name="Tushar L."/>
            <person name="Sasikala C."/>
            <person name="Ramana C.V."/>
        </authorList>
    </citation>
    <scope>NUCLEOTIDE SEQUENCE [LARGE SCALE GENOMIC DNA]</scope>
    <source>
        <strain evidence="7 8">JC230</strain>
    </source>
</reference>
<keyword evidence="3" id="KW-0479">Metal-binding</keyword>
<keyword evidence="2" id="KW-0813">Transport</keyword>
<dbReference type="CDD" id="cd03172">
    <property type="entry name" value="SORL_classII"/>
    <property type="match status" value="1"/>
</dbReference>
<dbReference type="RefSeq" id="WP_037544458.1">
    <property type="nucleotide sequence ID" value="NZ_JNUP01000001.1"/>
</dbReference>
<sequence>MISSKIQSADWKSEKHAPVIECKPQGEKQGSYSVTVSVGKEIPHPNTTEHHISWIQLFFLPQDGTFPIQLGEARFTAHGESAQGANQGPAYSVPEARFQVTITGQGTLQAISYCNIHGLWQSEIPLA</sequence>
<dbReference type="GO" id="GO:0005506">
    <property type="term" value="F:iron ion binding"/>
    <property type="evidence" value="ECO:0007669"/>
    <property type="project" value="InterPro"/>
</dbReference>
<name>A0A098R2Q8_9SPIO</name>
<dbReference type="PANTHER" id="PTHR36541">
    <property type="entry name" value="SUPEROXIDE REDUCTASE-RELATED"/>
    <property type="match status" value="1"/>
</dbReference>
<dbReference type="NCBIfam" id="TIGR00332">
    <property type="entry name" value="neela_ferrous"/>
    <property type="match status" value="1"/>
</dbReference>
<accession>A0A098R2Q8</accession>
<keyword evidence="4" id="KW-0249">Electron transport</keyword>
<evidence type="ECO:0000313" key="7">
    <source>
        <dbReference type="EMBL" id="KGE73953.1"/>
    </source>
</evidence>
<organism evidence="7 8">
    <name type="scientific">Spirochaeta lutea</name>
    <dbReference type="NCBI Taxonomy" id="1480694"/>
    <lineage>
        <taxon>Bacteria</taxon>
        <taxon>Pseudomonadati</taxon>
        <taxon>Spirochaetota</taxon>
        <taxon>Spirochaetia</taxon>
        <taxon>Spirochaetales</taxon>
        <taxon>Spirochaetaceae</taxon>
        <taxon>Spirochaeta</taxon>
    </lineage>
</organism>
<evidence type="ECO:0000256" key="2">
    <source>
        <dbReference type="ARBA" id="ARBA00022448"/>
    </source>
</evidence>
<dbReference type="OrthoDB" id="9814936at2"/>
<keyword evidence="5" id="KW-0408">Iron</keyword>
<evidence type="ECO:0000259" key="6">
    <source>
        <dbReference type="Pfam" id="PF01880"/>
    </source>
</evidence>
<dbReference type="EMBL" id="JNUP01000001">
    <property type="protein sequence ID" value="KGE73953.1"/>
    <property type="molecule type" value="Genomic_DNA"/>
</dbReference>
<feature type="domain" description="Desulfoferrodoxin ferrous iron-binding" evidence="6">
    <location>
        <begin position="9"/>
        <end position="122"/>
    </location>
</feature>
<evidence type="ECO:0000256" key="3">
    <source>
        <dbReference type="ARBA" id="ARBA00022723"/>
    </source>
</evidence>
<evidence type="ECO:0000256" key="1">
    <source>
        <dbReference type="ARBA" id="ARBA00005941"/>
    </source>
</evidence>
<comment type="caution">
    <text evidence="7">The sequence shown here is derived from an EMBL/GenBank/DDBJ whole genome shotgun (WGS) entry which is preliminary data.</text>
</comment>
<dbReference type="Proteomes" id="UP000029692">
    <property type="component" value="Unassembled WGS sequence"/>
</dbReference>
<dbReference type="SUPFAM" id="SSF49367">
    <property type="entry name" value="Superoxide reductase-like"/>
    <property type="match status" value="1"/>
</dbReference>
<dbReference type="STRING" id="1480694.DC28_01895"/>
<dbReference type="InterPro" id="IPR051233">
    <property type="entry name" value="Desulfoferrodoxin_SOR"/>
</dbReference>
<dbReference type="AlphaFoldDB" id="A0A098R2Q8"/>
<dbReference type="GO" id="GO:0016491">
    <property type="term" value="F:oxidoreductase activity"/>
    <property type="evidence" value="ECO:0007669"/>
    <property type="project" value="InterPro"/>
</dbReference>
<protein>
    <submittedName>
        <fullName evidence="7">Neelaredoxin</fullName>
    </submittedName>
</protein>
<dbReference type="InterPro" id="IPR036073">
    <property type="entry name" value="Desulfoferrodoxin_Fe-bd_dom_sf"/>
</dbReference>
<dbReference type="Gene3D" id="2.60.40.730">
    <property type="entry name" value="SOR catalytic domain"/>
    <property type="match status" value="1"/>
</dbReference>
<evidence type="ECO:0000256" key="5">
    <source>
        <dbReference type="ARBA" id="ARBA00023004"/>
    </source>
</evidence>
<dbReference type="InterPro" id="IPR002742">
    <property type="entry name" value="Desulfoferrodoxin_Fe-bd_dom"/>
</dbReference>